<dbReference type="EMBL" id="CAJNOC010003709">
    <property type="protein sequence ID" value="CAF0994502.1"/>
    <property type="molecule type" value="Genomic_DNA"/>
</dbReference>
<evidence type="ECO:0000256" key="1">
    <source>
        <dbReference type="ARBA" id="ARBA00022723"/>
    </source>
</evidence>
<evidence type="ECO:0000256" key="6">
    <source>
        <dbReference type="ARBA" id="ARBA00023179"/>
    </source>
</evidence>
<feature type="domain" description="EF-hand" evidence="7">
    <location>
        <begin position="26"/>
        <end position="61"/>
    </location>
</feature>
<dbReference type="PANTHER" id="PTHR23049">
    <property type="entry name" value="MYOSIN REGULATORY LIGHT CHAIN 2"/>
    <property type="match status" value="1"/>
</dbReference>
<sequence length="169" mass="19480">MSRRNKLYFRSQSSKSFNTFNIFDQYQIQEFKEAFNLIDQDKDGLISFEDLKLMFSSLGKPVDHDDINIINEMLAECSGPLNFTMFLSLFAEKIGLTDPESVVLSAFSIFDPENNGNVNCIQLRNLITTNGDRFTQEEIDDFLMNSPLTLNGTNLNYREFSKFLNHVDT</sequence>
<dbReference type="InterPro" id="IPR011992">
    <property type="entry name" value="EF-hand-dom_pair"/>
</dbReference>
<evidence type="ECO:0000256" key="5">
    <source>
        <dbReference type="ARBA" id="ARBA00023175"/>
    </source>
</evidence>
<keyword evidence="9" id="KW-1185">Reference proteome</keyword>
<gene>
    <name evidence="8" type="ORF">OXX778_LOCUS16085</name>
</gene>
<protein>
    <recommendedName>
        <fullName evidence="7">EF-hand domain-containing protein</fullName>
    </recommendedName>
</protein>
<dbReference type="InterPro" id="IPR050403">
    <property type="entry name" value="Myosin_RLC"/>
</dbReference>
<keyword evidence="5" id="KW-0505">Motor protein</keyword>
<evidence type="ECO:0000313" key="8">
    <source>
        <dbReference type="EMBL" id="CAF0994502.1"/>
    </source>
</evidence>
<proteinExistence type="predicted"/>
<keyword evidence="2" id="KW-0677">Repeat</keyword>
<name>A0A814GDU9_9BILA</name>
<dbReference type="SMART" id="SM00054">
    <property type="entry name" value="EFh"/>
    <property type="match status" value="1"/>
</dbReference>
<evidence type="ECO:0000256" key="2">
    <source>
        <dbReference type="ARBA" id="ARBA00022737"/>
    </source>
</evidence>
<dbReference type="AlphaFoldDB" id="A0A814GDU9"/>
<keyword evidence="1" id="KW-0479">Metal-binding</keyword>
<keyword evidence="4" id="KW-0518">Myosin</keyword>
<evidence type="ECO:0000313" key="9">
    <source>
        <dbReference type="Proteomes" id="UP000663879"/>
    </source>
</evidence>
<evidence type="ECO:0000256" key="4">
    <source>
        <dbReference type="ARBA" id="ARBA00023123"/>
    </source>
</evidence>
<reference evidence="8" key="1">
    <citation type="submission" date="2021-02" db="EMBL/GenBank/DDBJ databases">
        <authorList>
            <person name="Nowell W R."/>
        </authorList>
    </citation>
    <scope>NUCLEOTIDE SEQUENCE</scope>
    <source>
        <strain evidence="8">Ploen Becks lab</strain>
    </source>
</reference>
<dbReference type="Gene3D" id="1.10.238.10">
    <property type="entry name" value="EF-hand"/>
    <property type="match status" value="2"/>
</dbReference>
<dbReference type="InterPro" id="IPR002048">
    <property type="entry name" value="EF_hand_dom"/>
</dbReference>
<dbReference type="CDD" id="cd00051">
    <property type="entry name" value="EFh"/>
    <property type="match status" value="1"/>
</dbReference>
<comment type="caution">
    <text evidence="8">The sequence shown here is derived from an EMBL/GenBank/DDBJ whole genome shotgun (WGS) entry which is preliminary data.</text>
</comment>
<dbReference type="Proteomes" id="UP000663879">
    <property type="component" value="Unassembled WGS sequence"/>
</dbReference>
<dbReference type="GO" id="GO:0005509">
    <property type="term" value="F:calcium ion binding"/>
    <property type="evidence" value="ECO:0007669"/>
    <property type="project" value="InterPro"/>
</dbReference>
<dbReference type="PROSITE" id="PS50222">
    <property type="entry name" value="EF_HAND_2"/>
    <property type="match status" value="1"/>
</dbReference>
<dbReference type="PROSITE" id="PS00018">
    <property type="entry name" value="EF_HAND_1"/>
    <property type="match status" value="1"/>
</dbReference>
<dbReference type="SUPFAM" id="SSF47473">
    <property type="entry name" value="EF-hand"/>
    <property type="match status" value="1"/>
</dbReference>
<dbReference type="FunFam" id="1.10.238.10:FF:000007">
    <property type="entry name" value="Putative myosin regulatory light chain sqh"/>
    <property type="match status" value="1"/>
</dbReference>
<dbReference type="InterPro" id="IPR018247">
    <property type="entry name" value="EF_Hand_1_Ca_BS"/>
</dbReference>
<dbReference type="GO" id="GO:0016459">
    <property type="term" value="C:myosin complex"/>
    <property type="evidence" value="ECO:0007669"/>
    <property type="project" value="UniProtKB-KW"/>
</dbReference>
<evidence type="ECO:0000259" key="7">
    <source>
        <dbReference type="PROSITE" id="PS50222"/>
    </source>
</evidence>
<accession>A0A814GDU9</accession>
<evidence type="ECO:0000256" key="3">
    <source>
        <dbReference type="ARBA" id="ARBA00022837"/>
    </source>
</evidence>
<organism evidence="8 9">
    <name type="scientific">Brachionus calyciflorus</name>
    <dbReference type="NCBI Taxonomy" id="104777"/>
    <lineage>
        <taxon>Eukaryota</taxon>
        <taxon>Metazoa</taxon>
        <taxon>Spiralia</taxon>
        <taxon>Gnathifera</taxon>
        <taxon>Rotifera</taxon>
        <taxon>Eurotatoria</taxon>
        <taxon>Monogononta</taxon>
        <taxon>Pseudotrocha</taxon>
        <taxon>Ploima</taxon>
        <taxon>Brachionidae</taxon>
        <taxon>Brachionus</taxon>
    </lineage>
</organism>
<dbReference type="OrthoDB" id="429467at2759"/>
<keyword evidence="6" id="KW-0514">Muscle protein</keyword>
<dbReference type="Pfam" id="PF00036">
    <property type="entry name" value="EF-hand_1"/>
    <property type="match status" value="1"/>
</dbReference>
<keyword evidence="3" id="KW-0106">Calcium</keyword>